<dbReference type="AlphaFoldDB" id="A0A2P5EPA7"/>
<name>A0A2P5EPA7_TREOI</name>
<dbReference type="GO" id="GO:0003676">
    <property type="term" value="F:nucleic acid binding"/>
    <property type="evidence" value="ECO:0007669"/>
    <property type="project" value="InterPro"/>
</dbReference>
<protein>
    <recommendedName>
        <fullName evidence="1">RNase H type-1 domain-containing protein</fullName>
    </recommendedName>
</protein>
<comment type="caution">
    <text evidence="2">The sequence shown here is derived from an EMBL/GenBank/DDBJ whole genome shotgun (WGS) entry which is preliminary data.</text>
</comment>
<dbReference type="InterPro" id="IPR002156">
    <property type="entry name" value="RNaseH_domain"/>
</dbReference>
<dbReference type="Proteomes" id="UP000237000">
    <property type="component" value="Unassembled WGS sequence"/>
</dbReference>
<sequence length="168" mass="19502">MPPCTSSRDWCEKLLKGNFMTTDDPSFEEFLLFAASCVQAIWLERNFISQEDPDKPLLPFRVHYSSLLLAIMQHFCRRKVIHSRPNPNGYRLHRVGLKVMWMQPSECIDPLFVEATALLTGLELARDKRWKHVVLESNCEVMVKSYNHQQEVSWNMVAILAQALTLPL</sequence>
<evidence type="ECO:0000313" key="3">
    <source>
        <dbReference type="Proteomes" id="UP000237000"/>
    </source>
</evidence>
<gene>
    <name evidence="2" type="ORF">TorRG33x02_168660</name>
</gene>
<evidence type="ECO:0000313" key="2">
    <source>
        <dbReference type="EMBL" id="PON87374.1"/>
    </source>
</evidence>
<proteinExistence type="predicted"/>
<dbReference type="GO" id="GO:0004523">
    <property type="term" value="F:RNA-DNA hybrid ribonuclease activity"/>
    <property type="evidence" value="ECO:0007669"/>
    <property type="project" value="InterPro"/>
</dbReference>
<dbReference type="InParanoid" id="A0A2P5EPA7"/>
<feature type="domain" description="RNase H type-1" evidence="1">
    <location>
        <begin position="103"/>
        <end position="155"/>
    </location>
</feature>
<dbReference type="EMBL" id="JXTC01000118">
    <property type="protein sequence ID" value="PON87374.1"/>
    <property type="molecule type" value="Genomic_DNA"/>
</dbReference>
<organism evidence="2 3">
    <name type="scientific">Trema orientale</name>
    <name type="common">Charcoal tree</name>
    <name type="synonym">Celtis orientalis</name>
    <dbReference type="NCBI Taxonomy" id="63057"/>
    <lineage>
        <taxon>Eukaryota</taxon>
        <taxon>Viridiplantae</taxon>
        <taxon>Streptophyta</taxon>
        <taxon>Embryophyta</taxon>
        <taxon>Tracheophyta</taxon>
        <taxon>Spermatophyta</taxon>
        <taxon>Magnoliopsida</taxon>
        <taxon>eudicotyledons</taxon>
        <taxon>Gunneridae</taxon>
        <taxon>Pentapetalae</taxon>
        <taxon>rosids</taxon>
        <taxon>fabids</taxon>
        <taxon>Rosales</taxon>
        <taxon>Cannabaceae</taxon>
        <taxon>Trema</taxon>
    </lineage>
</organism>
<keyword evidence="3" id="KW-1185">Reference proteome</keyword>
<evidence type="ECO:0000259" key="1">
    <source>
        <dbReference type="Pfam" id="PF13456"/>
    </source>
</evidence>
<dbReference type="Pfam" id="PF13456">
    <property type="entry name" value="RVT_3"/>
    <property type="match status" value="1"/>
</dbReference>
<accession>A0A2P5EPA7</accession>
<reference evidence="3" key="1">
    <citation type="submission" date="2016-06" db="EMBL/GenBank/DDBJ databases">
        <title>Parallel loss of symbiosis genes in relatives of nitrogen-fixing non-legume Parasponia.</title>
        <authorList>
            <person name="Van Velzen R."/>
            <person name="Holmer R."/>
            <person name="Bu F."/>
            <person name="Rutten L."/>
            <person name="Van Zeijl A."/>
            <person name="Liu W."/>
            <person name="Santuari L."/>
            <person name="Cao Q."/>
            <person name="Sharma T."/>
            <person name="Shen D."/>
            <person name="Roswanjaya Y."/>
            <person name="Wardhani T."/>
            <person name="Kalhor M.S."/>
            <person name="Jansen J."/>
            <person name="Van den Hoogen J."/>
            <person name="Gungor B."/>
            <person name="Hartog M."/>
            <person name="Hontelez J."/>
            <person name="Verver J."/>
            <person name="Yang W.-C."/>
            <person name="Schijlen E."/>
            <person name="Repin R."/>
            <person name="Schilthuizen M."/>
            <person name="Schranz E."/>
            <person name="Heidstra R."/>
            <person name="Miyata K."/>
            <person name="Fedorova E."/>
            <person name="Kohlen W."/>
            <person name="Bisseling T."/>
            <person name="Smit S."/>
            <person name="Geurts R."/>
        </authorList>
    </citation>
    <scope>NUCLEOTIDE SEQUENCE [LARGE SCALE GENOMIC DNA]</scope>
    <source>
        <strain evidence="3">cv. RG33-2</strain>
    </source>
</reference>